<dbReference type="STRING" id="1609559.TQ32_05990"/>
<dbReference type="Proteomes" id="UP000070587">
    <property type="component" value="Chromosome"/>
</dbReference>
<sequence length="192" mass="21709">MRRIGVLIIILILQMALIPVLGEEFKIVCPSRNEGEQIECLIEGSGEAVIELFAVNGRKMENIVIVKSKDNRTVIGEPVELPAKVIFNPQYILMDLQEQLAWDDLSSFQCMLCDKVNYFTFKLNNTTLTVSIYVGSSGIAHLELLFMALLFILLLILGALYSKYKNGVLEKKVLSEVLLYLAHYFLQILHSL</sequence>
<keyword evidence="1" id="KW-0472">Membrane</keyword>
<proteinExistence type="predicted"/>
<gene>
    <name evidence="2" type="ORF">TQ32_05990</name>
</gene>
<keyword evidence="1" id="KW-1133">Transmembrane helix</keyword>
<dbReference type="AlphaFoldDB" id="A0A127B9N7"/>
<feature type="transmembrane region" description="Helical" evidence="1">
    <location>
        <begin position="144"/>
        <end position="161"/>
    </location>
</feature>
<dbReference type="EMBL" id="CP010835">
    <property type="protein sequence ID" value="AMM54073.1"/>
    <property type="molecule type" value="Genomic_DNA"/>
</dbReference>
<name>A0A127B9N7_9EURY</name>
<dbReference type="GeneID" id="28491366"/>
<protein>
    <submittedName>
        <fullName evidence="2">Uncharacterized protein</fullName>
    </submittedName>
</protein>
<dbReference type="RefSeq" id="WP_068322251.1">
    <property type="nucleotide sequence ID" value="NZ_CP010835.1"/>
</dbReference>
<evidence type="ECO:0000256" key="1">
    <source>
        <dbReference type="SAM" id="Phobius"/>
    </source>
</evidence>
<evidence type="ECO:0000313" key="2">
    <source>
        <dbReference type="EMBL" id="AMM54073.1"/>
    </source>
</evidence>
<reference evidence="3" key="1">
    <citation type="submission" date="2015-02" db="EMBL/GenBank/DDBJ databases">
        <title>Pyrococcus kukulkanii sp. nov., a novel hyperthermophilic archaeon isolated from a deep-sea hydrothermal vent at the Guaymas Basin.</title>
        <authorList>
            <person name="Oger P.M."/>
            <person name="Callac N."/>
            <person name="Jebbar M."/>
            <person name="Godfroy A."/>
        </authorList>
    </citation>
    <scope>NUCLEOTIDE SEQUENCE [LARGE SCALE GENOMIC DNA]</scope>
    <source>
        <strain evidence="3">NCB100</strain>
    </source>
</reference>
<dbReference type="PATRIC" id="fig|1609559.3.peg.1253"/>
<reference evidence="2 3" key="2">
    <citation type="journal article" date="2016" name="Int. J. Syst. Evol. Microbiol.">
        <title>Pyrococcus kukulkanii sp. nov., a hyperthermophilic, piezophilic archaeon isolated from a deep-sea hydrothermal vent.</title>
        <authorList>
            <person name="Callac N."/>
            <person name="Oger P."/>
            <person name="Lesongeur F."/>
            <person name="Rattray J.E."/>
            <person name="Vannier P."/>
            <person name="Michoud G."/>
            <person name="Beauverger M."/>
            <person name="Gayet N."/>
            <person name="Rouxel O."/>
            <person name="Jebbar M."/>
            <person name="Godfroy A."/>
        </authorList>
    </citation>
    <scope>NUCLEOTIDE SEQUENCE [LARGE SCALE GENOMIC DNA]</scope>
    <source>
        <strain evidence="2 3">NCB100</strain>
    </source>
</reference>
<dbReference type="OrthoDB" id="387336at2157"/>
<keyword evidence="1" id="KW-0812">Transmembrane</keyword>
<organism evidence="2 3">
    <name type="scientific">Pyrococcus kukulkanii</name>
    <dbReference type="NCBI Taxonomy" id="1609559"/>
    <lineage>
        <taxon>Archaea</taxon>
        <taxon>Methanobacteriati</taxon>
        <taxon>Methanobacteriota</taxon>
        <taxon>Thermococci</taxon>
        <taxon>Thermococcales</taxon>
        <taxon>Thermococcaceae</taxon>
        <taxon>Pyrococcus</taxon>
    </lineage>
</organism>
<dbReference type="KEGG" id="pyc:TQ32_05990"/>
<accession>A0A127B9N7</accession>
<evidence type="ECO:0000313" key="3">
    <source>
        <dbReference type="Proteomes" id="UP000070587"/>
    </source>
</evidence>